<dbReference type="InterPro" id="IPR015378">
    <property type="entry name" value="Transposase-like_Mu_C"/>
</dbReference>
<dbReference type="PROSITE" id="PS50994">
    <property type="entry name" value="INTEGRASE"/>
    <property type="match status" value="1"/>
</dbReference>
<dbReference type="PATRIC" id="fig|698759.3.peg.7797"/>
<dbReference type="InterPro" id="IPR001584">
    <property type="entry name" value="Integrase_cat-core"/>
</dbReference>
<dbReference type="GO" id="GO:0003676">
    <property type="term" value="F:nucleic acid binding"/>
    <property type="evidence" value="ECO:0007669"/>
    <property type="project" value="InterPro"/>
</dbReference>
<comment type="caution">
    <text evidence="3">The sequence shown here is derived from an EMBL/GenBank/DDBJ whole genome shotgun (WGS) entry which is preliminary data.</text>
</comment>
<dbReference type="SUPFAM" id="SSF53098">
    <property type="entry name" value="Ribonuclease H-like"/>
    <property type="match status" value="1"/>
</dbReference>
<sequence length="689" mass="75102">MRPRPLLKVGDRVVFGGLEHTVVAVAGTTVRLLSAAGEPSTVLVAYLFAAPDFEVVGSAPVPPLTSQGLLEGLPKKVAEAACRWERHLVEIETGLPPDAPAGAVPRPEYDPASRCLAEREKAKAAELSAAGQRTGLRTIQRMRRRYREQGLWGLVDGRYAPRPKPTGNVDSRVVEATITAIEAQTGTSTGTKARMLRQVERFVHDEYGDAVAMPSRATFYRLVDALSAGRHTFGSAVTRRQTANRPAGVFTAMVAARPGEQVQIDTTPLDVMAVMDDGVLGRTDLTIAVDIATRTICAAVLHPAGAKAVDAALMLARMVVPEPVRPNWDESLRMSASRIPHARLLDIDTRLELTAAKPVIVPDTIVIDRGRVYLSETFLRACRTLGISVQPCHPRSPAEKGVVERTFGSINSLFAQHVAGYTGRDVTRRGADAENRAAWTVADLQDLLDEWIVAGWQMRPHEGLRHPLTPDRPLSPNEAYAAMVAAAGYVPVTPTGEDYIEMLPACWRGINDYGVQIDYRTYNSPGLAPYRRRSSGVTAQRGAWEVHYDPYDLTRIWVRDHHKGGWITAEWTQLPLIRQPFADFTWRYARKVASTRGVDATNESSVAVVLAGILKRAEEGPGPERRATAKARAATAMPRRLPIPLQAPPPPPPVIDEPDDEDEPAAEAFSGGEVVPFGLYDPFAEGDGQ</sequence>
<gene>
    <name evidence="3" type="ORF">STRIP9103_02299</name>
</gene>
<reference evidence="3 4" key="1">
    <citation type="submission" date="2012-11" db="EMBL/GenBank/DDBJ databases">
        <authorList>
            <person name="Huguet-Tapia J.C."/>
            <person name="Durkin A.S."/>
            <person name="Pettis G.S."/>
            <person name="Badger J.H."/>
        </authorList>
    </citation>
    <scope>NUCLEOTIDE SEQUENCE [LARGE SCALE GENOMIC DNA]</scope>
    <source>
        <strain evidence="3 4">91-03</strain>
    </source>
</reference>
<dbReference type="RefSeq" id="WP_009335709.1">
    <property type="nucleotide sequence ID" value="NZ_AEJC01000592.1"/>
</dbReference>
<evidence type="ECO:0000313" key="4">
    <source>
        <dbReference type="Proteomes" id="UP000010411"/>
    </source>
</evidence>
<dbReference type="Gene3D" id="3.30.420.10">
    <property type="entry name" value="Ribonuclease H-like superfamily/Ribonuclease H"/>
    <property type="match status" value="1"/>
</dbReference>
<feature type="domain" description="Integrase catalytic" evidence="2">
    <location>
        <begin position="254"/>
        <end position="481"/>
    </location>
</feature>
<protein>
    <submittedName>
        <fullName evidence="3">Integrase core domain protein</fullName>
    </submittedName>
</protein>
<dbReference type="Pfam" id="PF09299">
    <property type="entry name" value="Mu-transpos_C"/>
    <property type="match status" value="1"/>
</dbReference>
<dbReference type="InterPro" id="IPR036397">
    <property type="entry name" value="RNaseH_sf"/>
</dbReference>
<feature type="compositionally biased region" description="Pro residues" evidence="1">
    <location>
        <begin position="645"/>
        <end position="655"/>
    </location>
</feature>
<organism evidence="3 4">
    <name type="scientific">Streptomyces ipomoeae 91-03</name>
    <dbReference type="NCBI Taxonomy" id="698759"/>
    <lineage>
        <taxon>Bacteria</taxon>
        <taxon>Bacillati</taxon>
        <taxon>Actinomycetota</taxon>
        <taxon>Actinomycetes</taxon>
        <taxon>Kitasatosporales</taxon>
        <taxon>Streptomycetaceae</taxon>
        <taxon>Streptomyces</taxon>
    </lineage>
</organism>
<evidence type="ECO:0000313" key="3">
    <source>
        <dbReference type="EMBL" id="EKX61484.1"/>
    </source>
</evidence>
<keyword evidence="4" id="KW-1185">Reference proteome</keyword>
<evidence type="ECO:0000256" key="1">
    <source>
        <dbReference type="SAM" id="MobiDB-lite"/>
    </source>
</evidence>
<evidence type="ECO:0000259" key="2">
    <source>
        <dbReference type="PROSITE" id="PS50994"/>
    </source>
</evidence>
<dbReference type="AlphaFoldDB" id="L1KLP8"/>
<dbReference type="Proteomes" id="UP000010411">
    <property type="component" value="Unassembled WGS sequence"/>
</dbReference>
<proteinExistence type="predicted"/>
<dbReference type="InterPro" id="IPR012337">
    <property type="entry name" value="RNaseH-like_sf"/>
</dbReference>
<dbReference type="EMBL" id="AEJC01000592">
    <property type="protein sequence ID" value="EKX61484.1"/>
    <property type="molecule type" value="Genomic_DNA"/>
</dbReference>
<accession>L1KLP8</accession>
<feature type="region of interest" description="Disordered" evidence="1">
    <location>
        <begin position="640"/>
        <end position="689"/>
    </location>
</feature>
<dbReference type="OrthoDB" id="52928at2"/>
<dbReference type="GO" id="GO:0015074">
    <property type="term" value="P:DNA integration"/>
    <property type="evidence" value="ECO:0007669"/>
    <property type="project" value="InterPro"/>
</dbReference>
<feature type="compositionally biased region" description="Acidic residues" evidence="1">
    <location>
        <begin position="656"/>
        <end position="665"/>
    </location>
</feature>
<name>L1KLP8_9ACTN</name>